<evidence type="ECO:0000256" key="1">
    <source>
        <dbReference type="PIRSR" id="PIRSR002703-1"/>
    </source>
</evidence>
<evidence type="ECO:0000313" key="4">
    <source>
        <dbReference type="Proteomes" id="UP001054252"/>
    </source>
</evidence>
<feature type="disulfide bond" evidence="1">
    <location>
        <begin position="150"/>
        <end position="230"/>
    </location>
</feature>
<dbReference type="AlphaFoldDB" id="A0AAV5KHZ8"/>
<dbReference type="PIRSF" id="PIRSF002703">
    <property type="entry name" value="Thaumatin"/>
    <property type="match status" value="1"/>
</dbReference>
<keyword evidence="2" id="KW-0732">Signal</keyword>
<feature type="chain" id="PRO_5043708470" description="Thaumatin-like protein" evidence="2">
    <location>
        <begin position="19"/>
        <end position="291"/>
    </location>
</feature>
<feature type="disulfide bond" evidence="1">
    <location>
        <begin position="163"/>
        <end position="178"/>
    </location>
</feature>
<dbReference type="FunFam" id="2.60.110.10:FF:000004">
    <property type="entry name" value="THAUMATIN-LIKE PROTEIN 1"/>
    <property type="match status" value="1"/>
</dbReference>
<dbReference type="InterPro" id="IPR001938">
    <property type="entry name" value="Thaumatin"/>
</dbReference>
<dbReference type="PRINTS" id="PR00347">
    <property type="entry name" value="THAUMATIN"/>
</dbReference>
<feature type="disulfide bond" evidence="1">
    <location>
        <begin position="97"/>
        <end position="103"/>
    </location>
</feature>
<dbReference type="Pfam" id="PF00314">
    <property type="entry name" value="Thaumatin"/>
    <property type="match status" value="1"/>
</dbReference>
<protein>
    <recommendedName>
        <fullName evidence="5">Thaumatin-like protein</fullName>
    </recommendedName>
</protein>
<evidence type="ECO:0000313" key="3">
    <source>
        <dbReference type="EMBL" id="GKV24242.1"/>
    </source>
</evidence>
<feature type="disulfide bond" evidence="1">
    <location>
        <begin position="34"/>
        <end position="240"/>
    </location>
</feature>
<dbReference type="PROSITE" id="PS51367">
    <property type="entry name" value="THAUMATIN_2"/>
    <property type="match status" value="1"/>
</dbReference>
<sequence>MAQNFCILLCIFIILVSGAKLYVNAANFTLVNQCKEIIWPGITAHNNYSAQGFTLQPGQTTSYNAPDGWSGRLWARTGCSFGKNGGSDNSTCQTGDCGPSLNCTRLSSLPITLVEFSVGNNGSVDFYDVSLVDGFNVPVAVQPVDGKGNCSTVGCDGDLRDSCPSELAVKSNGKVTACRSACDVFNTDEYCCRGAFSDPAACLATNYSRSFKQACPAASSYGGDTLTVTCSASEYIVAFCALRNKITCTYHDHKVVCTNTSASKGFKAIPGSWWSLMLALPFTSLLHTFLL</sequence>
<dbReference type="CDD" id="cd09218">
    <property type="entry name" value="TLP-PA"/>
    <property type="match status" value="1"/>
</dbReference>
<dbReference type="SUPFAM" id="SSF49870">
    <property type="entry name" value="Osmotin, thaumatin-like protein"/>
    <property type="match status" value="1"/>
</dbReference>
<feature type="disulfide bond" evidence="1">
    <location>
        <begin position="79"/>
        <end position="92"/>
    </location>
</feature>
<dbReference type="Gene3D" id="2.60.110.10">
    <property type="entry name" value="Thaumatin"/>
    <property type="match status" value="1"/>
</dbReference>
<reference evidence="3 4" key="1">
    <citation type="journal article" date="2021" name="Commun. Biol.">
        <title>The genome of Shorea leprosula (Dipterocarpaceae) highlights the ecological relevance of drought in aseasonal tropical rainforests.</title>
        <authorList>
            <person name="Ng K.K.S."/>
            <person name="Kobayashi M.J."/>
            <person name="Fawcett J.A."/>
            <person name="Hatakeyama M."/>
            <person name="Paape T."/>
            <person name="Ng C.H."/>
            <person name="Ang C.C."/>
            <person name="Tnah L.H."/>
            <person name="Lee C.T."/>
            <person name="Nishiyama T."/>
            <person name="Sese J."/>
            <person name="O'Brien M.J."/>
            <person name="Copetti D."/>
            <person name="Mohd Noor M.I."/>
            <person name="Ong R.C."/>
            <person name="Putra M."/>
            <person name="Sireger I.Z."/>
            <person name="Indrioko S."/>
            <person name="Kosugi Y."/>
            <person name="Izuno A."/>
            <person name="Isagi Y."/>
            <person name="Lee S.L."/>
            <person name="Shimizu K.K."/>
        </authorList>
    </citation>
    <scope>NUCLEOTIDE SEQUENCE [LARGE SCALE GENOMIC DNA]</scope>
    <source>
        <strain evidence="3">214</strain>
    </source>
</reference>
<keyword evidence="1" id="KW-1015">Disulfide bond</keyword>
<feature type="disulfide bond" evidence="1">
    <location>
        <begin position="182"/>
        <end position="191"/>
    </location>
</feature>
<dbReference type="EMBL" id="BPVZ01000065">
    <property type="protein sequence ID" value="GKV24242.1"/>
    <property type="molecule type" value="Genomic_DNA"/>
</dbReference>
<dbReference type="SMART" id="SM00205">
    <property type="entry name" value="THN"/>
    <property type="match status" value="1"/>
</dbReference>
<comment type="caution">
    <text evidence="3">The sequence shown here is derived from an EMBL/GenBank/DDBJ whole genome shotgun (WGS) entry which is preliminary data.</text>
</comment>
<feature type="signal peptide" evidence="2">
    <location>
        <begin position="1"/>
        <end position="18"/>
    </location>
</feature>
<organism evidence="3 4">
    <name type="scientific">Rubroshorea leprosula</name>
    <dbReference type="NCBI Taxonomy" id="152421"/>
    <lineage>
        <taxon>Eukaryota</taxon>
        <taxon>Viridiplantae</taxon>
        <taxon>Streptophyta</taxon>
        <taxon>Embryophyta</taxon>
        <taxon>Tracheophyta</taxon>
        <taxon>Spermatophyta</taxon>
        <taxon>Magnoliopsida</taxon>
        <taxon>eudicotyledons</taxon>
        <taxon>Gunneridae</taxon>
        <taxon>Pentapetalae</taxon>
        <taxon>rosids</taxon>
        <taxon>malvids</taxon>
        <taxon>Malvales</taxon>
        <taxon>Dipterocarpaceae</taxon>
        <taxon>Rubroshorea</taxon>
    </lineage>
</organism>
<dbReference type="InterPro" id="IPR037176">
    <property type="entry name" value="Osmotin/thaumatin-like_sf"/>
</dbReference>
<gene>
    <name evidence="3" type="ORF">SLEP1_g33875</name>
</gene>
<name>A0AAV5KHZ8_9ROSI</name>
<proteinExistence type="predicted"/>
<accession>A0AAV5KHZ8</accession>
<evidence type="ECO:0008006" key="5">
    <source>
        <dbReference type="Google" id="ProtNLM"/>
    </source>
</evidence>
<feature type="disulfide bond" evidence="1">
    <location>
        <begin position="192"/>
        <end position="202"/>
    </location>
</feature>
<feature type="disulfide bond" evidence="1">
    <location>
        <begin position="155"/>
        <end position="215"/>
    </location>
</feature>
<evidence type="ECO:0000256" key="2">
    <source>
        <dbReference type="SAM" id="SignalP"/>
    </source>
</evidence>
<dbReference type="PANTHER" id="PTHR31048">
    <property type="entry name" value="OS03G0233200 PROTEIN"/>
    <property type="match status" value="1"/>
</dbReference>
<keyword evidence="4" id="KW-1185">Reference proteome</keyword>
<dbReference type="Proteomes" id="UP001054252">
    <property type="component" value="Unassembled WGS sequence"/>
</dbReference>